<dbReference type="Gene3D" id="3.90.70.10">
    <property type="entry name" value="Cysteine proteinases"/>
    <property type="match status" value="2"/>
</dbReference>
<dbReference type="RefSeq" id="XP_035349753.1">
    <property type="nucleotide sequence ID" value="XM_035493860.1"/>
</dbReference>
<evidence type="ECO:0000256" key="2">
    <source>
        <dbReference type="ARBA" id="ARBA00012759"/>
    </source>
</evidence>
<dbReference type="GO" id="GO:0004843">
    <property type="term" value="F:cysteine-type deubiquitinase activity"/>
    <property type="evidence" value="ECO:0007669"/>
    <property type="project" value="UniProtKB-EC"/>
</dbReference>
<dbReference type="FunFam" id="3.90.70.10:FF:000122">
    <property type="entry name" value="Ubiquitin carboxyl-terminal hydrolase 2"/>
    <property type="match status" value="1"/>
</dbReference>
<dbReference type="AlphaFoldDB" id="A0A7H8RAU7"/>
<dbReference type="OrthoDB" id="2420415at2759"/>
<proteinExistence type="predicted"/>
<protein>
    <recommendedName>
        <fullName evidence="2">ubiquitinyl hydrolase 1</fullName>
        <ecNumber evidence="2">3.4.19.12</ecNumber>
    </recommendedName>
</protein>
<name>A0A7H8RAU7_TALRU</name>
<dbReference type="InterPro" id="IPR038765">
    <property type="entry name" value="Papain-like_cys_pep_sf"/>
</dbReference>
<dbReference type="Proteomes" id="UP000509510">
    <property type="component" value="Chromosome VI"/>
</dbReference>
<dbReference type="GO" id="GO:0070628">
    <property type="term" value="F:proteasome binding"/>
    <property type="evidence" value="ECO:0007669"/>
    <property type="project" value="TreeGrafter"/>
</dbReference>
<organism evidence="9 10">
    <name type="scientific">Talaromyces rugulosus</name>
    <name type="common">Penicillium rugulosum</name>
    <dbReference type="NCBI Taxonomy" id="121627"/>
    <lineage>
        <taxon>Eukaryota</taxon>
        <taxon>Fungi</taxon>
        <taxon>Dikarya</taxon>
        <taxon>Ascomycota</taxon>
        <taxon>Pezizomycotina</taxon>
        <taxon>Eurotiomycetes</taxon>
        <taxon>Eurotiomycetidae</taxon>
        <taxon>Eurotiales</taxon>
        <taxon>Trichocomaceae</taxon>
        <taxon>Talaromyces</taxon>
        <taxon>Talaromyces sect. Islandici</taxon>
    </lineage>
</organism>
<gene>
    <name evidence="9" type="ORF">TRUGW13939_10750</name>
</gene>
<evidence type="ECO:0000313" key="9">
    <source>
        <dbReference type="EMBL" id="QKX63579.1"/>
    </source>
</evidence>
<dbReference type="InterPro" id="IPR018200">
    <property type="entry name" value="USP_CS"/>
</dbReference>
<dbReference type="InterPro" id="IPR001394">
    <property type="entry name" value="Peptidase_C19_UCH"/>
</dbReference>
<comment type="catalytic activity">
    <reaction evidence="1">
        <text>Thiol-dependent hydrolysis of ester, thioester, amide, peptide and isopeptide bonds formed by the C-terminal Gly of ubiquitin (a 76-residue protein attached to proteins as an intracellular targeting signal).</text>
        <dbReference type="EC" id="3.4.19.12"/>
    </reaction>
</comment>
<evidence type="ECO:0000256" key="4">
    <source>
        <dbReference type="ARBA" id="ARBA00022786"/>
    </source>
</evidence>
<dbReference type="CDD" id="cd02666">
    <property type="entry name" value="Peptidase_C19J"/>
    <property type="match status" value="1"/>
</dbReference>
<feature type="region of interest" description="Disordered" evidence="7">
    <location>
        <begin position="732"/>
        <end position="753"/>
    </location>
</feature>
<evidence type="ECO:0000256" key="5">
    <source>
        <dbReference type="ARBA" id="ARBA00022801"/>
    </source>
</evidence>
<dbReference type="GO" id="GO:0043161">
    <property type="term" value="P:proteasome-mediated ubiquitin-dependent protein catabolic process"/>
    <property type="evidence" value="ECO:0007669"/>
    <property type="project" value="InterPro"/>
</dbReference>
<keyword evidence="10" id="KW-1185">Reference proteome</keyword>
<dbReference type="Pfam" id="PF00443">
    <property type="entry name" value="UCH"/>
    <property type="match status" value="1"/>
</dbReference>
<dbReference type="InterPro" id="IPR025305">
    <property type="entry name" value="UCH_repeat_domain"/>
</dbReference>
<keyword evidence="5" id="KW-0378">Hydrolase</keyword>
<dbReference type="EC" id="3.4.19.12" evidence="2"/>
<reference evidence="10" key="1">
    <citation type="submission" date="2020-06" db="EMBL/GenBank/DDBJ databases">
        <title>A chromosome-scale genome assembly of Talaromyces rugulosus W13939.</title>
        <authorList>
            <person name="Wang B."/>
            <person name="Guo L."/>
            <person name="Ye K."/>
            <person name="Wang L."/>
        </authorList>
    </citation>
    <scope>NUCLEOTIDE SEQUENCE [LARGE SCALE GENOMIC DNA]</scope>
    <source>
        <strain evidence="10">W13939</strain>
    </source>
</reference>
<dbReference type="Pfam" id="PF13446">
    <property type="entry name" value="RPT"/>
    <property type="match status" value="4"/>
</dbReference>
<dbReference type="PANTHER" id="PTHR43982:SF6">
    <property type="entry name" value="UBIQUITIN CARBOXYL-TERMINAL HYDROLASE 2-RELATED"/>
    <property type="match status" value="1"/>
</dbReference>
<feature type="region of interest" description="Disordered" evidence="7">
    <location>
        <begin position="779"/>
        <end position="837"/>
    </location>
</feature>
<sequence>MTSLYQRAGKTAPRFLQDLNLYDPQNPPASGRNLLSDTPPIFQEGDTGPLEWLSPTACNHTYTLKPNQTYVLPSEQRRGRGAVSTVSAVCSKCRCHLQVKVSYPGNAGPTSNHLHHLVYQSGTRRTTPKGQHVESYYYGCSYPMCGTSVSVGVMSSVLHPEHVQLLTDLELVNKRADEAIAAHPERLEGIARPHPFTVLSNLSAYLNNALHDSERSKPISAINKRFVVCFGVDGQPCKDLLTYLAFSPNEGFWNPPTPDTSAEQPYRDELNIFLDNTIHELSVLIQQRPSSEKKTPYSLEPLAPARNELFDALEASNYSKATRFIEFQMPGQPCYEDLGALEDMSSDLIIEAYQRQVAVDPAKGPHYLQCLKLIAQLRGGPDGYTINESVMMAYSKGAYTIEDLHNAYRYFSLNPDDPTLTEELIVGSFYSYISSSTQETEARQQLFRIGDARRSERIKSVAEDRVSTAEQAQVFLGVEENTPDDFVITMYTTKINDSPSSKGIAQKALSLIAEARNSEGLRHFITTGESGVGEMDVGDAYRLLQIPDRTVGDDAIIAAYTICVDEAPAQVETYSRALAIIAKEKDSPMLSSFVSDSVAQSDRNLAEWPVGLQNIGNTCYLNSLLQFYFTVKPFRGMVLEFEDAKTDLSEDSLRKKKVGSRKVSKFEIERSQKFLRELRTLFQNMITTPRASVRPEQELARLTLISSTNEAEIRRRSTVSGLRPSLLGEINGMPVAGPLGPPQPAEANSSDNIPTENIISAEDTQVKDPVASDIDSEATLVSEPTHVKEDQAGSVQQTIEESDNQNPPNDVSQPAENVEPPNRPPPVPPRPAEAQRSKQLIEEVELGAQQDVTEVINNVLFQSECAIKPRTLESDGEQVDIVKDLFYGKTKSYITAKDEIRSKEEFWSDIKIDVATGSRDIYSAIDGAFDIQDVLVDDAIAEQFGSISKLPPILQIQVQRVQFDPVKKVSFKSTHHLDLKETIYLDRYMDTQKEEIINRRRDCWGWKKKLKSLDVRKAELLRLNETDGQNMPTLFKNTSQLLEDLSSLNEQDQDGNNSVDINAHLASELEQFSQITQTELAYIEQETNDTQTMISSQFSDYKRLAYRLYAVFMHQGSVEFGHYYIYIYDFDKEVWRKYNDNEITEVQDTSEIFGKSERNSERANPPTPYFLVYVNAAMKNRLVEPVCREIEPEPSTVNVSVGPNTEGAMDVDTKPLSYEEVWTENGTPGTQTNSFSDISALPSQNYDLYGKRPVVQADQLAPSFW</sequence>
<keyword evidence="6" id="KW-0788">Thiol protease</keyword>
<dbReference type="PROSITE" id="PS00973">
    <property type="entry name" value="USP_2"/>
    <property type="match status" value="1"/>
</dbReference>
<keyword evidence="4" id="KW-0833">Ubl conjugation pathway</keyword>
<evidence type="ECO:0000256" key="6">
    <source>
        <dbReference type="ARBA" id="ARBA00022807"/>
    </source>
</evidence>
<dbReference type="PROSITE" id="PS50235">
    <property type="entry name" value="USP_3"/>
    <property type="match status" value="1"/>
</dbReference>
<dbReference type="KEGG" id="trg:TRUGW13939_10750"/>
<evidence type="ECO:0000256" key="1">
    <source>
        <dbReference type="ARBA" id="ARBA00000707"/>
    </source>
</evidence>
<dbReference type="GO" id="GO:0016579">
    <property type="term" value="P:protein deubiquitination"/>
    <property type="evidence" value="ECO:0007669"/>
    <property type="project" value="InterPro"/>
</dbReference>
<feature type="compositionally biased region" description="Pro residues" evidence="7">
    <location>
        <begin position="821"/>
        <end position="831"/>
    </location>
</feature>
<evidence type="ECO:0000313" key="10">
    <source>
        <dbReference type="Proteomes" id="UP000509510"/>
    </source>
</evidence>
<dbReference type="PANTHER" id="PTHR43982">
    <property type="entry name" value="UBIQUITIN CARBOXYL-TERMINAL HYDROLASE"/>
    <property type="match status" value="1"/>
</dbReference>
<evidence type="ECO:0000256" key="3">
    <source>
        <dbReference type="ARBA" id="ARBA00022670"/>
    </source>
</evidence>
<dbReference type="InterPro" id="IPR044635">
    <property type="entry name" value="UBP14-like"/>
</dbReference>
<dbReference type="InterPro" id="IPR028889">
    <property type="entry name" value="USP"/>
</dbReference>
<feature type="compositionally biased region" description="Polar residues" evidence="7">
    <location>
        <begin position="793"/>
        <end position="812"/>
    </location>
</feature>
<evidence type="ECO:0000259" key="8">
    <source>
        <dbReference type="PROSITE" id="PS50235"/>
    </source>
</evidence>
<dbReference type="GeneID" id="55998229"/>
<evidence type="ECO:0000256" key="7">
    <source>
        <dbReference type="SAM" id="MobiDB-lite"/>
    </source>
</evidence>
<dbReference type="PROSITE" id="PS00972">
    <property type="entry name" value="USP_1"/>
    <property type="match status" value="1"/>
</dbReference>
<dbReference type="EMBL" id="CP055903">
    <property type="protein sequence ID" value="QKX63579.1"/>
    <property type="molecule type" value="Genomic_DNA"/>
</dbReference>
<keyword evidence="3" id="KW-0645">Protease</keyword>
<feature type="region of interest" description="Disordered" evidence="7">
    <location>
        <begin position="19"/>
        <end position="39"/>
    </location>
</feature>
<accession>A0A7H8RAU7</accession>
<dbReference type="GO" id="GO:0061136">
    <property type="term" value="P:regulation of proteasomal protein catabolic process"/>
    <property type="evidence" value="ECO:0007669"/>
    <property type="project" value="TreeGrafter"/>
</dbReference>
<dbReference type="SUPFAM" id="SSF54001">
    <property type="entry name" value="Cysteine proteinases"/>
    <property type="match status" value="1"/>
</dbReference>
<feature type="domain" description="USP" evidence="8">
    <location>
        <begin position="610"/>
        <end position="1176"/>
    </location>
</feature>